<evidence type="ECO:0008006" key="3">
    <source>
        <dbReference type="Google" id="ProtNLM"/>
    </source>
</evidence>
<reference evidence="1 2" key="1">
    <citation type="submission" date="2020-08" db="EMBL/GenBank/DDBJ databases">
        <title>Sequencing the genomes of 1000 actinobacteria strains.</title>
        <authorList>
            <person name="Klenk H.-P."/>
        </authorList>
    </citation>
    <scope>NUCLEOTIDE SEQUENCE [LARGE SCALE GENOMIC DNA]</scope>
    <source>
        <strain evidence="1 2">DSM 105369</strain>
    </source>
</reference>
<protein>
    <recommendedName>
        <fullName evidence="3">Ferritin-like domain-containing protein</fullName>
    </recommendedName>
</protein>
<evidence type="ECO:0000313" key="1">
    <source>
        <dbReference type="EMBL" id="MBB2893349.1"/>
    </source>
</evidence>
<proteinExistence type="predicted"/>
<dbReference type="InterPro" id="IPR012348">
    <property type="entry name" value="RNR-like"/>
</dbReference>
<dbReference type="AlphaFoldDB" id="A0A839N951"/>
<dbReference type="CDD" id="cd00657">
    <property type="entry name" value="Ferritin_like"/>
    <property type="match status" value="1"/>
</dbReference>
<gene>
    <name evidence="1" type="ORF">FHU39_003367</name>
</gene>
<dbReference type="InterPro" id="IPR009078">
    <property type="entry name" value="Ferritin-like_SF"/>
</dbReference>
<name>A0A839N951_9MICO</name>
<dbReference type="EMBL" id="JACHVQ010000002">
    <property type="protein sequence ID" value="MBB2893349.1"/>
    <property type="molecule type" value="Genomic_DNA"/>
</dbReference>
<dbReference type="RefSeq" id="WP_183321675.1">
    <property type="nucleotide sequence ID" value="NZ_JACHVQ010000002.1"/>
</dbReference>
<organism evidence="1 2">
    <name type="scientific">Flexivirga oryzae</name>
    <dbReference type="NCBI Taxonomy" id="1794944"/>
    <lineage>
        <taxon>Bacteria</taxon>
        <taxon>Bacillati</taxon>
        <taxon>Actinomycetota</taxon>
        <taxon>Actinomycetes</taxon>
        <taxon>Micrococcales</taxon>
        <taxon>Dermacoccaceae</taxon>
        <taxon>Flexivirga</taxon>
    </lineage>
</organism>
<dbReference type="Proteomes" id="UP000559182">
    <property type="component" value="Unassembled WGS sequence"/>
</dbReference>
<dbReference type="SUPFAM" id="SSF47240">
    <property type="entry name" value="Ferritin-like"/>
    <property type="match status" value="1"/>
</dbReference>
<comment type="caution">
    <text evidence="1">The sequence shown here is derived from an EMBL/GenBank/DDBJ whole genome shotgun (WGS) entry which is preliminary data.</text>
</comment>
<evidence type="ECO:0000313" key="2">
    <source>
        <dbReference type="Proteomes" id="UP000559182"/>
    </source>
</evidence>
<accession>A0A839N951</accession>
<dbReference type="Gene3D" id="1.10.620.20">
    <property type="entry name" value="Ribonucleotide Reductase, subunit A"/>
    <property type="match status" value="1"/>
</dbReference>
<keyword evidence="2" id="KW-1185">Reference proteome</keyword>
<sequence length="335" mass="37909">MNDESPEVNGPPIDQYPDLSGLDIQAMVGSVLNWDYSSKNERLRTLYERNKIAQWNVSTTIDWSIPVEFGSPLKVLESPGKGPFSEALARLIPRDRWDTFRWEYQAWMVNQFLHGEQGALVATGRLTETVPDVESKLYAAVQVSDEARHVEAYARYVNEKLRVTYPITPGLGSLLTNILQESRWDIVYLGMQVIVEGLALVATRIASTSFNDPIVRDISKYVARDEARHIAFGLLSLKGLYKDLTSAELADRDEFLAEALLLMSRRFLLEDVWLKMGVPVADGVDYAKNYPGMVAFRNLLFQKVVQILREVDLLTPRLRHLLVEQKLATPRAVAA</sequence>
<dbReference type="GO" id="GO:0016491">
    <property type="term" value="F:oxidoreductase activity"/>
    <property type="evidence" value="ECO:0007669"/>
    <property type="project" value="InterPro"/>
</dbReference>